<dbReference type="Proteomes" id="UP000006906">
    <property type="component" value="Unassembled WGS sequence"/>
</dbReference>
<keyword evidence="3" id="KW-1185">Reference proteome</keyword>
<feature type="compositionally biased region" description="Gly residues" evidence="1">
    <location>
        <begin position="151"/>
        <end position="162"/>
    </location>
</feature>
<dbReference type="EMBL" id="KZ454970">
    <property type="protein sequence ID" value="PNW69594.1"/>
    <property type="molecule type" value="Genomic_DNA"/>
</dbReference>
<sequence length="162" mass="17179">MWEAPGFDYWARLVRLLRAGGIDPPDEARIALIARHLSSRMLAAHTVAAARELYEDGLYLPPPPYPSFQQLMSKHAGLTLAGPAFPDVHLRLPYMRHRNDSGGGGGGGTGGLCRLLTATCSTSGRPMLVKLLQPPPPPPTAAEAAAAEGSGVNGRGGHYSCW</sequence>
<accession>A0A2K3CMU2</accession>
<reference evidence="2 3" key="1">
    <citation type="journal article" date="2007" name="Science">
        <title>The Chlamydomonas genome reveals the evolution of key animal and plant functions.</title>
        <authorList>
            <person name="Merchant S.S."/>
            <person name="Prochnik S.E."/>
            <person name="Vallon O."/>
            <person name="Harris E.H."/>
            <person name="Karpowicz S.J."/>
            <person name="Witman G.B."/>
            <person name="Terry A."/>
            <person name="Salamov A."/>
            <person name="Fritz-Laylin L.K."/>
            <person name="Marechal-Drouard L."/>
            <person name="Marshall W.F."/>
            <person name="Qu L.H."/>
            <person name="Nelson D.R."/>
            <person name="Sanderfoot A.A."/>
            <person name="Spalding M.H."/>
            <person name="Kapitonov V.V."/>
            <person name="Ren Q."/>
            <person name="Ferris P."/>
            <person name="Lindquist E."/>
            <person name="Shapiro H."/>
            <person name="Lucas S.M."/>
            <person name="Grimwood J."/>
            <person name="Schmutz J."/>
            <person name="Cardol P."/>
            <person name="Cerutti H."/>
            <person name="Chanfreau G."/>
            <person name="Chen C.L."/>
            <person name="Cognat V."/>
            <person name="Croft M.T."/>
            <person name="Dent R."/>
            <person name="Dutcher S."/>
            <person name="Fernandez E."/>
            <person name="Fukuzawa H."/>
            <person name="Gonzalez-Ballester D."/>
            <person name="Gonzalez-Halphen D."/>
            <person name="Hallmann A."/>
            <person name="Hanikenne M."/>
            <person name="Hippler M."/>
            <person name="Inwood W."/>
            <person name="Jabbari K."/>
            <person name="Kalanon M."/>
            <person name="Kuras R."/>
            <person name="Lefebvre P.A."/>
            <person name="Lemaire S.D."/>
            <person name="Lobanov A.V."/>
            <person name="Lohr M."/>
            <person name="Manuell A."/>
            <person name="Meier I."/>
            <person name="Mets L."/>
            <person name="Mittag M."/>
            <person name="Mittelmeier T."/>
            <person name="Moroney J.V."/>
            <person name="Moseley J."/>
            <person name="Napoli C."/>
            <person name="Nedelcu A.M."/>
            <person name="Niyogi K."/>
            <person name="Novoselov S.V."/>
            <person name="Paulsen I.T."/>
            <person name="Pazour G."/>
            <person name="Purton S."/>
            <person name="Ral J.P."/>
            <person name="Riano-Pachon D.M."/>
            <person name="Riekhof W."/>
            <person name="Rymarquis L."/>
            <person name="Schroda M."/>
            <person name="Stern D."/>
            <person name="Umen J."/>
            <person name="Willows R."/>
            <person name="Wilson N."/>
            <person name="Zimmer S.L."/>
            <person name="Allmer J."/>
            <person name="Balk J."/>
            <person name="Bisova K."/>
            <person name="Chen C.J."/>
            <person name="Elias M."/>
            <person name="Gendler K."/>
            <person name="Hauser C."/>
            <person name="Lamb M.R."/>
            <person name="Ledford H."/>
            <person name="Long J.C."/>
            <person name="Minagawa J."/>
            <person name="Page M.D."/>
            <person name="Pan J."/>
            <person name="Pootakham W."/>
            <person name="Roje S."/>
            <person name="Rose A."/>
            <person name="Stahlberg E."/>
            <person name="Terauchi A.M."/>
            <person name="Yang P."/>
            <person name="Ball S."/>
            <person name="Bowler C."/>
            <person name="Dieckmann C.L."/>
            <person name="Gladyshev V.N."/>
            <person name="Green P."/>
            <person name="Jorgensen R."/>
            <person name="Mayfield S."/>
            <person name="Mueller-Roeber B."/>
            <person name="Rajamani S."/>
            <person name="Sayre R.T."/>
            <person name="Brokstein P."/>
            <person name="Dubchak I."/>
            <person name="Goodstein D."/>
            <person name="Hornick L."/>
            <person name="Huang Y.W."/>
            <person name="Jhaveri J."/>
            <person name="Luo Y."/>
            <person name="Martinez D."/>
            <person name="Ngau W.C."/>
            <person name="Otillar B."/>
            <person name="Poliakov A."/>
            <person name="Porter A."/>
            <person name="Szajkowski L."/>
            <person name="Werner G."/>
            <person name="Zhou K."/>
            <person name="Grigoriev I.V."/>
            <person name="Rokhsar D.S."/>
            <person name="Grossman A.R."/>
        </authorList>
    </citation>
    <scope>NUCLEOTIDE SEQUENCE [LARGE SCALE GENOMIC DNA]</scope>
    <source>
        <strain evidence="3">CC-503</strain>
    </source>
</reference>
<evidence type="ECO:0000313" key="2">
    <source>
        <dbReference type="EMBL" id="PNW69594.1"/>
    </source>
</evidence>
<dbReference type="KEGG" id="cre:CHLRE_43g760597v5"/>
<dbReference type="GeneID" id="5727788"/>
<dbReference type="OrthoDB" id="4062651at2759"/>
<name>A0A2K3CMU2_CHLRE</name>
<feature type="region of interest" description="Disordered" evidence="1">
    <location>
        <begin position="135"/>
        <end position="162"/>
    </location>
</feature>
<evidence type="ECO:0000256" key="1">
    <source>
        <dbReference type="SAM" id="MobiDB-lite"/>
    </source>
</evidence>
<dbReference type="InParanoid" id="A0A2K3CMU2"/>
<gene>
    <name evidence="2" type="ORF">CHLRE_43g760597v5</name>
</gene>
<dbReference type="AlphaFoldDB" id="A0A2K3CMU2"/>
<protein>
    <submittedName>
        <fullName evidence="2">Uncharacterized protein</fullName>
    </submittedName>
</protein>
<dbReference type="RefSeq" id="XP_042914023.1">
    <property type="nucleotide sequence ID" value="XM_043073051.1"/>
</dbReference>
<proteinExistence type="predicted"/>
<evidence type="ECO:0000313" key="3">
    <source>
        <dbReference type="Proteomes" id="UP000006906"/>
    </source>
</evidence>
<dbReference type="Gramene" id="PNW69594">
    <property type="protein sequence ID" value="PNW69594"/>
    <property type="gene ID" value="CHLRE_43g760597v5"/>
</dbReference>
<organism evidence="2 3">
    <name type="scientific">Chlamydomonas reinhardtii</name>
    <name type="common">Chlamydomonas smithii</name>
    <dbReference type="NCBI Taxonomy" id="3055"/>
    <lineage>
        <taxon>Eukaryota</taxon>
        <taxon>Viridiplantae</taxon>
        <taxon>Chlorophyta</taxon>
        <taxon>core chlorophytes</taxon>
        <taxon>Chlorophyceae</taxon>
        <taxon>CS clade</taxon>
        <taxon>Chlamydomonadales</taxon>
        <taxon>Chlamydomonadaceae</taxon>
        <taxon>Chlamydomonas</taxon>
    </lineage>
</organism>